<evidence type="ECO:0000313" key="1">
    <source>
        <dbReference type="EMBL" id="JAD49147.1"/>
    </source>
</evidence>
<reference evidence="1" key="2">
    <citation type="journal article" date="2015" name="Data Brief">
        <title>Shoot transcriptome of the giant reed, Arundo donax.</title>
        <authorList>
            <person name="Barrero R.A."/>
            <person name="Guerrero F.D."/>
            <person name="Moolhuijzen P."/>
            <person name="Goolsby J.A."/>
            <person name="Tidwell J."/>
            <person name="Bellgard S.E."/>
            <person name="Bellgard M.I."/>
        </authorList>
    </citation>
    <scope>NUCLEOTIDE SEQUENCE</scope>
    <source>
        <tissue evidence="1">Shoot tissue taken approximately 20 cm above the soil surface</tissue>
    </source>
</reference>
<reference evidence="1" key="1">
    <citation type="submission" date="2014-09" db="EMBL/GenBank/DDBJ databases">
        <authorList>
            <person name="Magalhaes I.L.F."/>
            <person name="Oliveira U."/>
            <person name="Santos F.R."/>
            <person name="Vidigal T.H.D.A."/>
            <person name="Brescovit A.D."/>
            <person name="Santos A.J."/>
        </authorList>
    </citation>
    <scope>NUCLEOTIDE SEQUENCE</scope>
    <source>
        <tissue evidence="1">Shoot tissue taken approximately 20 cm above the soil surface</tissue>
    </source>
</reference>
<sequence length="39" mass="4551">MDPQEKNPNPKVETIQRHYNKVQEMAPKDGCSGCNRIYM</sequence>
<protein>
    <submittedName>
        <fullName evidence="1">Uncharacterized protein</fullName>
    </submittedName>
</protein>
<dbReference type="EMBL" id="GBRH01248748">
    <property type="protein sequence ID" value="JAD49147.1"/>
    <property type="molecule type" value="Transcribed_RNA"/>
</dbReference>
<organism evidence="1">
    <name type="scientific">Arundo donax</name>
    <name type="common">Giant reed</name>
    <name type="synonym">Donax arundinaceus</name>
    <dbReference type="NCBI Taxonomy" id="35708"/>
    <lineage>
        <taxon>Eukaryota</taxon>
        <taxon>Viridiplantae</taxon>
        <taxon>Streptophyta</taxon>
        <taxon>Embryophyta</taxon>
        <taxon>Tracheophyta</taxon>
        <taxon>Spermatophyta</taxon>
        <taxon>Magnoliopsida</taxon>
        <taxon>Liliopsida</taxon>
        <taxon>Poales</taxon>
        <taxon>Poaceae</taxon>
        <taxon>PACMAD clade</taxon>
        <taxon>Arundinoideae</taxon>
        <taxon>Arundineae</taxon>
        <taxon>Arundo</taxon>
    </lineage>
</organism>
<name>A0A0A9AQ13_ARUDO</name>
<dbReference type="AlphaFoldDB" id="A0A0A9AQ13"/>
<proteinExistence type="predicted"/>
<accession>A0A0A9AQ13</accession>